<dbReference type="EMBL" id="CP003222">
    <property type="protein sequence ID" value="AEW85897.1"/>
    <property type="molecule type" value="Genomic_DNA"/>
</dbReference>
<dbReference type="AlphaFoldDB" id="G8X9F0"/>
<evidence type="ECO:0000313" key="2">
    <source>
        <dbReference type="Proteomes" id="UP000005638"/>
    </source>
</evidence>
<accession>G8X9F0</accession>
<proteinExistence type="predicted"/>
<dbReference type="HOGENOM" id="CLU_175591_0_0_10"/>
<protein>
    <submittedName>
        <fullName evidence="1">Uncharacterized protein</fullName>
    </submittedName>
</protein>
<dbReference type="RefSeq" id="WP_014165176.1">
    <property type="nucleotide sequence ID" value="NC_016510.2"/>
</dbReference>
<sequence length="99" mass="11628">METISLDEALKIFSIKDSKGMYFPFDLEYRTFNENTKQGGKLKRYKACKYLPEALDLNSQIKATNHFENRTRNIELSTGEIRKVNIDFIITINNKKVIY</sequence>
<dbReference type="KEGG" id="fco:FCOL_05360"/>
<organism evidence="1 2">
    <name type="scientific">Flavobacterium columnare (strain ATCC 49512 / CIP 103533 / TG 44/87)</name>
    <dbReference type="NCBI Taxonomy" id="1041826"/>
    <lineage>
        <taxon>Bacteria</taxon>
        <taxon>Pseudomonadati</taxon>
        <taxon>Bacteroidota</taxon>
        <taxon>Flavobacteriia</taxon>
        <taxon>Flavobacteriales</taxon>
        <taxon>Flavobacteriaceae</taxon>
        <taxon>Flavobacterium</taxon>
    </lineage>
</organism>
<name>G8X9F0_FLACA</name>
<gene>
    <name evidence="1" type="ordered locus">FCOL_05360</name>
</gene>
<keyword evidence="2" id="KW-1185">Reference proteome</keyword>
<dbReference type="eggNOG" id="ENOG5033MGZ">
    <property type="taxonomic scope" value="Bacteria"/>
</dbReference>
<evidence type="ECO:0000313" key="1">
    <source>
        <dbReference type="EMBL" id="AEW85897.1"/>
    </source>
</evidence>
<dbReference type="STRING" id="1041826.FCOL_05360"/>
<reference evidence="1 2" key="1">
    <citation type="journal article" date="2012" name="J. Bacteriol.">
        <title>Genome Sequence of the Fish Pathogen Flavobacterium columnare ATCC 49512.</title>
        <authorList>
            <person name="Tekedar H.C."/>
            <person name="Karsi A."/>
            <person name="Gillaspy A.F."/>
            <person name="Dyer D.W."/>
            <person name="Benton N.R."/>
            <person name="Zaitshik J."/>
            <person name="Vamenta S."/>
            <person name="Banes M.M."/>
            <person name="Gulsoy N."/>
            <person name="Aboko-Cole M."/>
            <person name="Waldbieser G.C."/>
            <person name="Lawrence M.L."/>
        </authorList>
    </citation>
    <scope>NUCLEOTIDE SEQUENCE [LARGE SCALE GENOMIC DNA]</scope>
    <source>
        <strain evidence="2">ATCC 49512 / CIP 103533 / TG 44/87</strain>
    </source>
</reference>
<dbReference type="Proteomes" id="UP000005638">
    <property type="component" value="Chromosome"/>
</dbReference>